<dbReference type="GO" id="GO:0005524">
    <property type="term" value="F:ATP binding"/>
    <property type="evidence" value="ECO:0007669"/>
    <property type="project" value="UniProtKB-KW"/>
</dbReference>
<dbReference type="Proteomes" id="UP001432190">
    <property type="component" value="Chromosome"/>
</dbReference>
<sequence>MPCTRPSYNDVMGTTPTLVVISGPSGAGKTTLAHLLARRIGCPAICRDEIKEGMVHAAGDVIAAPGDELSIRTLPTFFKVLQLLLTAGVTTVAEAAFQDRLWRPGLQPLIEIADVRVVHCGATARTAFDRIRRRQHENATRRAHADAYLGDHQTHAVGHHGFQPVRLDVPTIEVDTNDGYRPGLDEIVAFVNAGRSATRGHLP</sequence>
<dbReference type="RefSeq" id="WP_328853218.1">
    <property type="nucleotide sequence ID" value="NZ_CP108084.1"/>
</dbReference>
<dbReference type="SUPFAM" id="SSF52540">
    <property type="entry name" value="P-loop containing nucleoside triphosphate hydrolases"/>
    <property type="match status" value="1"/>
</dbReference>
<evidence type="ECO:0000313" key="1">
    <source>
        <dbReference type="EMBL" id="WUP52157.1"/>
    </source>
</evidence>
<keyword evidence="1" id="KW-0547">Nucleotide-binding</keyword>
<dbReference type="InterPro" id="IPR027417">
    <property type="entry name" value="P-loop_NTPase"/>
</dbReference>
<keyword evidence="1" id="KW-0067">ATP-binding</keyword>
<proteinExistence type="predicted"/>
<dbReference type="Pfam" id="PF13671">
    <property type="entry name" value="AAA_33"/>
    <property type="match status" value="1"/>
</dbReference>
<reference evidence="1" key="1">
    <citation type="submission" date="2022-10" db="EMBL/GenBank/DDBJ databases">
        <title>The complete genomes of actinobacterial strains from the NBC collection.</title>
        <authorList>
            <person name="Joergensen T.S."/>
            <person name="Alvarez Arevalo M."/>
            <person name="Sterndorff E.B."/>
            <person name="Faurdal D."/>
            <person name="Vuksanovic O."/>
            <person name="Mourched A.-S."/>
            <person name="Charusanti P."/>
            <person name="Shaw S."/>
            <person name="Blin K."/>
            <person name="Weber T."/>
        </authorList>
    </citation>
    <scope>NUCLEOTIDE SEQUENCE</scope>
    <source>
        <strain evidence="1">NBC_00256</strain>
    </source>
</reference>
<keyword evidence="2" id="KW-1185">Reference proteome</keyword>
<name>A0ABZ1SDW3_9ACTN</name>
<organism evidence="1 2">
    <name type="scientific">Micromonospora globbae</name>
    <dbReference type="NCBI Taxonomy" id="1894969"/>
    <lineage>
        <taxon>Bacteria</taxon>
        <taxon>Bacillati</taxon>
        <taxon>Actinomycetota</taxon>
        <taxon>Actinomycetes</taxon>
        <taxon>Micromonosporales</taxon>
        <taxon>Micromonosporaceae</taxon>
        <taxon>Micromonospora</taxon>
    </lineage>
</organism>
<evidence type="ECO:0000313" key="2">
    <source>
        <dbReference type="Proteomes" id="UP001432190"/>
    </source>
</evidence>
<protein>
    <submittedName>
        <fullName evidence="1">ATP-binding protein</fullName>
    </submittedName>
</protein>
<accession>A0ABZ1SDW3</accession>
<dbReference type="Gene3D" id="3.40.50.300">
    <property type="entry name" value="P-loop containing nucleotide triphosphate hydrolases"/>
    <property type="match status" value="1"/>
</dbReference>
<gene>
    <name evidence="1" type="ORF">OG994_11840</name>
</gene>
<dbReference type="EMBL" id="CP108084">
    <property type="protein sequence ID" value="WUP52157.1"/>
    <property type="molecule type" value="Genomic_DNA"/>
</dbReference>